<dbReference type="SUPFAM" id="SSF51445">
    <property type="entry name" value="(Trans)glycosidases"/>
    <property type="match status" value="1"/>
</dbReference>
<dbReference type="GO" id="GO:0005975">
    <property type="term" value="P:carbohydrate metabolic process"/>
    <property type="evidence" value="ECO:0007669"/>
    <property type="project" value="InterPro"/>
</dbReference>
<evidence type="ECO:0008006" key="4">
    <source>
        <dbReference type="Google" id="ProtNLM"/>
    </source>
</evidence>
<dbReference type="InterPro" id="IPR017853">
    <property type="entry name" value="GH"/>
</dbReference>
<dbReference type="EMBL" id="JADFTS010000008">
    <property type="protein sequence ID" value="KAF9594177.1"/>
    <property type="molecule type" value="Genomic_DNA"/>
</dbReference>
<evidence type="ECO:0000313" key="2">
    <source>
        <dbReference type="EMBL" id="KAF9594177.1"/>
    </source>
</evidence>
<dbReference type="Gene3D" id="3.20.20.80">
    <property type="entry name" value="Glycosidases"/>
    <property type="match status" value="1"/>
</dbReference>
<dbReference type="InterPro" id="IPR001944">
    <property type="entry name" value="Glycoside_Hdrlase_35"/>
</dbReference>
<dbReference type="AlphaFoldDB" id="A0A835H9G7"/>
<proteinExistence type="inferred from homology"/>
<comment type="caution">
    <text evidence="2">The sequence shown here is derived from an EMBL/GenBank/DDBJ whole genome shotgun (WGS) entry which is preliminary data.</text>
</comment>
<keyword evidence="3" id="KW-1185">Reference proteome</keyword>
<dbReference type="PANTHER" id="PTHR23421">
    <property type="entry name" value="BETA-GALACTOSIDASE RELATED"/>
    <property type="match status" value="1"/>
</dbReference>
<dbReference type="GO" id="GO:0004553">
    <property type="term" value="F:hydrolase activity, hydrolyzing O-glycosyl compounds"/>
    <property type="evidence" value="ECO:0007669"/>
    <property type="project" value="InterPro"/>
</dbReference>
<dbReference type="Proteomes" id="UP000631114">
    <property type="component" value="Unassembled WGS sequence"/>
</dbReference>
<name>A0A835H9G7_9MAGN</name>
<accession>A0A835H9G7</accession>
<evidence type="ECO:0000313" key="3">
    <source>
        <dbReference type="Proteomes" id="UP000631114"/>
    </source>
</evidence>
<sequence>MAEESVLVVEMNELEVEENILVVVVVSGLEVDVNILGVAVSRLEVEGNVLVVEGNILGVAVSSLEVEGNVLVVEVVSYSSFLLTFSTVQMVFSMLRQGPFTRSYHPIDVNGHLLSWMSVAIENLMGEWIKEEPVINNLLHQLIVTSTMCGSVCTDRKALESLCLSWDDIYALFSLILVVERGFPYWLREVSNITFRTDNPPFKLENEYNNIQRVYKENGMKYVQWAGNMAVRLKTGVPWVMCKQKDAPDPVLVSIHAMGGTVEILLLVQTELTNLFFGPRTGLHSTVYLETLHLRDQLKILHSQLLASSLGMVLLQTTTWLFTGRRRRHDCKRSNKAYYRVPVAKAPAGSWVLIEGVEVSIMKTSTPCNVKYDEEVYILRPLLFIMIAVHSTQFWMV</sequence>
<organism evidence="2 3">
    <name type="scientific">Coptis chinensis</name>
    <dbReference type="NCBI Taxonomy" id="261450"/>
    <lineage>
        <taxon>Eukaryota</taxon>
        <taxon>Viridiplantae</taxon>
        <taxon>Streptophyta</taxon>
        <taxon>Embryophyta</taxon>
        <taxon>Tracheophyta</taxon>
        <taxon>Spermatophyta</taxon>
        <taxon>Magnoliopsida</taxon>
        <taxon>Ranunculales</taxon>
        <taxon>Ranunculaceae</taxon>
        <taxon>Coptidoideae</taxon>
        <taxon>Coptis</taxon>
    </lineage>
</organism>
<reference evidence="2 3" key="1">
    <citation type="submission" date="2020-10" db="EMBL/GenBank/DDBJ databases">
        <title>The Coptis chinensis genome and diversification of protoberbering-type alkaloids.</title>
        <authorList>
            <person name="Wang B."/>
            <person name="Shu S."/>
            <person name="Song C."/>
            <person name="Liu Y."/>
        </authorList>
    </citation>
    <scope>NUCLEOTIDE SEQUENCE [LARGE SCALE GENOMIC DNA]</scope>
    <source>
        <strain evidence="2">HL-2020</strain>
        <tissue evidence="2">Leaf</tissue>
    </source>
</reference>
<protein>
    <recommendedName>
        <fullName evidence="4">Beta-galactosidase</fullName>
    </recommendedName>
</protein>
<evidence type="ECO:0000256" key="1">
    <source>
        <dbReference type="ARBA" id="ARBA00009809"/>
    </source>
</evidence>
<gene>
    <name evidence="2" type="ORF">IFM89_028834</name>
</gene>
<dbReference type="OrthoDB" id="1657402at2759"/>
<comment type="similarity">
    <text evidence="1">Belongs to the glycosyl hydrolase 35 family.</text>
</comment>